<dbReference type="OrthoDB" id="68056at2759"/>
<dbReference type="Pfam" id="PF00750">
    <property type="entry name" value="tRNA-synt_1d"/>
    <property type="match status" value="1"/>
</dbReference>
<dbReference type="HAMAP" id="MF_00123">
    <property type="entry name" value="Arg_tRNA_synth"/>
    <property type="match status" value="1"/>
</dbReference>
<evidence type="ECO:0000256" key="4">
    <source>
        <dbReference type="ARBA" id="ARBA00022741"/>
    </source>
</evidence>
<feature type="domain" description="DALR anticodon binding" evidence="11">
    <location>
        <begin position="471"/>
        <end position="597"/>
    </location>
</feature>
<dbReference type="EMBL" id="LK391708">
    <property type="protein sequence ID" value="CDR95104.1"/>
    <property type="molecule type" value="Genomic_DNA"/>
</dbReference>
<dbReference type="PROSITE" id="PS00178">
    <property type="entry name" value="AA_TRNA_LIGASE_I"/>
    <property type="match status" value="1"/>
</dbReference>
<dbReference type="Pfam" id="PF05746">
    <property type="entry name" value="DALR_1"/>
    <property type="match status" value="1"/>
</dbReference>
<dbReference type="InterPro" id="IPR001412">
    <property type="entry name" value="aa-tRNA-synth_I_CS"/>
</dbReference>
<dbReference type="InterPro" id="IPR001278">
    <property type="entry name" value="Arg-tRNA-ligase"/>
</dbReference>
<dbReference type="GeneID" id="24563645"/>
<dbReference type="GO" id="GO:0004814">
    <property type="term" value="F:arginine-tRNA ligase activity"/>
    <property type="evidence" value="ECO:0007669"/>
    <property type="project" value="UniProtKB-EC"/>
</dbReference>
<dbReference type="Gene3D" id="1.10.730.10">
    <property type="entry name" value="Isoleucyl-tRNA Synthetase, Domain 1"/>
    <property type="match status" value="1"/>
</dbReference>
<dbReference type="RefSeq" id="XP_012767290.1">
    <property type="nucleotide sequence ID" value="XM_012911836.1"/>
</dbReference>
<evidence type="ECO:0000313" key="13">
    <source>
        <dbReference type="EMBL" id="CDR95104.1"/>
    </source>
</evidence>
<keyword evidence="3 10" id="KW-0436">Ligase</keyword>
<evidence type="ECO:0000256" key="8">
    <source>
        <dbReference type="ARBA" id="ARBA00033033"/>
    </source>
</evidence>
<dbReference type="InterPro" id="IPR009080">
    <property type="entry name" value="tRNAsynth_Ia_anticodon-bd"/>
</dbReference>
<dbReference type="PANTHER" id="PTHR11956:SF5">
    <property type="entry name" value="ARGININE--TRNA LIGASE, CYTOPLASMIC"/>
    <property type="match status" value="1"/>
</dbReference>
<dbReference type="NCBIfam" id="TIGR00456">
    <property type="entry name" value="argS"/>
    <property type="match status" value="1"/>
</dbReference>
<keyword evidence="14" id="KW-1185">Reference proteome</keyword>
<evidence type="ECO:0000256" key="7">
    <source>
        <dbReference type="ARBA" id="ARBA00023146"/>
    </source>
</evidence>
<dbReference type="InterPro" id="IPR014729">
    <property type="entry name" value="Rossmann-like_a/b/a_fold"/>
</dbReference>
<dbReference type="Gene3D" id="3.30.1360.70">
    <property type="entry name" value="Arginyl tRNA synthetase N-terminal domain"/>
    <property type="match status" value="1"/>
</dbReference>
<proteinExistence type="inferred from homology"/>
<dbReference type="SUPFAM" id="SSF55190">
    <property type="entry name" value="Arginyl-tRNA synthetase (ArgRS), N-terminal 'additional' domain"/>
    <property type="match status" value="1"/>
</dbReference>
<evidence type="ECO:0000256" key="1">
    <source>
        <dbReference type="ARBA" id="ARBA00005594"/>
    </source>
</evidence>
<dbReference type="GO" id="GO:0005524">
    <property type="term" value="F:ATP binding"/>
    <property type="evidence" value="ECO:0007669"/>
    <property type="project" value="UniProtKB-KW"/>
</dbReference>
<evidence type="ECO:0000259" key="12">
    <source>
        <dbReference type="SMART" id="SM01016"/>
    </source>
</evidence>
<sequence length="597" mass="66865">MKIIAQHVKDVIRGALSSCIGQTLLQEHLPSLSVVTANPKFGDFQWNDAIALYKAIGKELSVGSSKELAELVKTHINSPSFSSINVSPQGFLTVTLSKGFVEDEIRSLCKNGVTVEQAPKGCRVAVDFSSPNIAKEMHVGHLRSTIIGESLARILEFHGYEVLRINHLGDWGTHFGMLVEYLMAKHPDFMTNVPSISDFTQFYKEAKALTDADAEFKAKSRKRVVMLQSGDEVSIKVWKLLCEISEREFGKIYNMLDITIENRGESFYNDMIPDVVKELQEKGLVVESEGAQCVFTKVNDVPLMAIKSDGSYGYDSTDLACIRYRIQEQKSSWLIYVTDIGQNEHFMKVFEAARMAGWTKLNGEEVRLDHLGFGLVQDASGNKFKTRSGDTVKLITLLDEAVERATAELQSRINARMEEGETDIDINIPEVAKILGYGAVKYFELKQTITNNYKFSFDHMLDPRGNTAIYLLYAYARICQIFHKAGIDANSLHPEVLDLSHPAEMALAKSILRLPAVLNQIKVDYLISKLADYLYTLSVEFSSFYKQCKVIGDPNEATRLLLCHATKTVMQVSGYDTVNINAQTSFQLMGIKPLDRI</sequence>
<gene>
    <name evidence="13" type="ORF">BBBOND_0202610</name>
</gene>
<organism evidence="13 14">
    <name type="scientific">Babesia bigemina</name>
    <dbReference type="NCBI Taxonomy" id="5866"/>
    <lineage>
        <taxon>Eukaryota</taxon>
        <taxon>Sar</taxon>
        <taxon>Alveolata</taxon>
        <taxon>Apicomplexa</taxon>
        <taxon>Aconoidasida</taxon>
        <taxon>Piroplasmida</taxon>
        <taxon>Babesiidae</taxon>
        <taxon>Babesia</taxon>
    </lineage>
</organism>
<dbReference type="InterPro" id="IPR035684">
    <property type="entry name" value="ArgRS_core"/>
</dbReference>
<dbReference type="SMART" id="SM01016">
    <property type="entry name" value="Arg_tRNA_synt_N"/>
    <property type="match status" value="1"/>
</dbReference>
<dbReference type="InterPro" id="IPR005148">
    <property type="entry name" value="Arg-tRNA-synth_N"/>
</dbReference>
<comment type="similarity">
    <text evidence="1 10">Belongs to the class-I aminoacyl-tRNA synthetase family.</text>
</comment>
<dbReference type="KEGG" id="bbig:BBBOND_0202610"/>
<dbReference type="GO" id="GO:0005737">
    <property type="term" value="C:cytoplasm"/>
    <property type="evidence" value="ECO:0007669"/>
    <property type="project" value="InterPro"/>
</dbReference>
<name>A0A061D855_BABBI</name>
<dbReference type="SMART" id="SM00836">
    <property type="entry name" value="DALR_1"/>
    <property type="match status" value="1"/>
</dbReference>
<feature type="domain" description="Arginyl tRNA synthetase N-terminal" evidence="12">
    <location>
        <begin position="6"/>
        <end position="96"/>
    </location>
</feature>
<evidence type="ECO:0000256" key="9">
    <source>
        <dbReference type="ARBA" id="ARBA00049339"/>
    </source>
</evidence>
<dbReference type="PRINTS" id="PR01038">
    <property type="entry name" value="TRNASYNTHARG"/>
</dbReference>
<evidence type="ECO:0000256" key="2">
    <source>
        <dbReference type="ARBA" id="ARBA00012837"/>
    </source>
</evidence>
<dbReference type="AlphaFoldDB" id="A0A061D855"/>
<dbReference type="PANTHER" id="PTHR11956">
    <property type="entry name" value="ARGINYL-TRNA SYNTHETASE"/>
    <property type="match status" value="1"/>
</dbReference>
<evidence type="ECO:0000256" key="5">
    <source>
        <dbReference type="ARBA" id="ARBA00022840"/>
    </source>
</evidence>
<keyword evidence="4 10" id="KW-0547">Nucleotide-binding</keyword>
<dbReference type="SUPFAM" id="SSF47323">
    <property type="entry name" value="Anticodon-binding domain of a subclass of class I aminoacyl-tRNA synthetases"/>
    <property type="match status" value="1"/>
</dbReference>
<accession>A0A061D855</accession>
<dbReference type="EC" id="6.1.1.19" evidence="2"/>
<evidence type="ECO:0000256" key="10">
    <source>
        <dbReference type="RuleBase" id="RU363038"/>
    </source>
</evidence>
<keyword evidence="7 10" id="KW-0030">Aminoacyl-tRNA synthetase</keyword>
<dbReference type="Pfam" id="PF03485">
    <property type="entry name" value="Arg_tRNA_synt_N"/>
    <property type="match status" value="1"/>
</dbReference>
<dbReference type="VEuPathDB" id="PiroplasmaDB:BBBOND_0202610"/>
<dbReference type="Gene3D" id="3.40.50.620">
    <property type="entry name" value="HUPs"/>
    <property type="match status" value="1"/>
</dbReference>
<dbReference type="FunFam" id="3.40.50.620:FF:000116">
    <property type="entry name" value="Arginine--tRNA ligase"/>
    <property type="match status" value="1"/>
</dbReference>
<dbReference type="STRING" id="5866.A0A061D855"/>
<dbReference type="CDD" id="cd00671">
    <property type="entry name" value="ArgRS_core"/>
    <property type="match status" value="1"/>
</dbReference>
<dbReference type="OMA" id="NKPLHLG"/>
<evidence type="ECO:0000256" key="3">
    <source>
        <dbReference type="ARBA" id="ARBA00022598"/>
    </source>
</evidence>
<dbReference type="InterPro" id="IPR036695">
    <property type="entry name" value="Arg-tRNA-synth_N_sf"/>
</dbReference>
<keyword evidence="5 10" id="KW-0067">ATP-binding</keyword>
<protein>
    <recommendedName>
        <fullName evidence="2">arginine--tRNA ligase</fullName>
        <ecNumber evidence="2">6.1.1.19</ecNumber>
    </recommendedName>
    <alternativeName>
        <fullName evidence="8">Arginyl-tRNA synthetase</fullName>
    </alternativeName>
</protein>
<evidence type="ECO:0000256" key="6">
    <source>
        <dbReference type="ARBA" id="ARBA00022917"/>
    </source>
</evidence>
<evidence type="ECO:0000313" key="14">
    <source>
        <dbReference type="Proteomes" id="UP000033188"/>
    </source>
</evidence>
<dbReference type="SUPFAM" id="SSF52374">
    <property type="entry name" value="Nucleotidylyl transferase"/>
    <property type="match status" value="1"/>
</dbReference>
<comment type="catalytic activity">
    <reaction evidence="9">
        <text>tRNA(Arg) + L-arginine + ATP = L-arginyl-tRNA(Arg) + AMP + diphosphate</text>
        <dbReference type="Rhea" id="RHEA:20301"/>
        <dbReference type="Rhea" id="RHEA-COMP:9658"/>
        <dbReference type="Rhea" id="RHEA-COMP:9673"/>
        <dbReference type="ChEBI" id="CHEBI:30616"/>
        <dbReference type="ChEBI" id="CHEBI:32682"/>
        <dbReference type="ChEBI" id="CHEBI:33019"/>
        <dbReference type="ChEBI" id="CHEBI:78442"/>
        <dbReference type="ChEBI" id="CHEBI:78513"/>
        <dbReference type="ChEBI" id="CHEBI:456215"/>
        <dbReference type="EC" id="6.1.1.19"/>
    </reaction>
</comment>
<reference evidence="14" key="1">
    <citation type="submission" date="2014-06" db="EMBL/GenBank/DDBJ databases">
        <authorList>
            <person name="Aslett M."/>
            <person name="De Silva N."/>
        </authorList>
    </citation>
    <scope>NUCLEOTIDE SEQUENCE [LARGE SCALE GENOMIC DNA]</scope>
    <source>
        <strain evidence="14">Bond</strain>
    </source>
</reference>
<evidence type="ECO:0000259" key="11">
    <source>
        <dbReference type="SMART" id="SM00836"/>
    </source>
</evidence>
<keyword evidence="6 10" id="KW-0648">Protein biosynthesis</keyword>
<dbReference type="Proteomes" id="UP000033188">
    <property type="component" value="Chromosome 2"/>
</dbReference>
<dbReference type="GO" id="GO:0006420">
    <property type="term" value="P:arginyl-tRNA aminoacylation"/>
    <property type="evidence" value="ECO:0007669"/>
    <property type="project" value="InterPro"/>
</dbReference>
<dbReference type="InterPro" id="IPR008909">
    <property type="entry name" value="DALR_anticod-bd"/>
</dbReference>